<dbReference type="Pfam" id="PF23343">
    <property type="entry name" value="REP_ORF2-G2P"/>
    <property type="match status" value="1"/>
</dbReference>
<reference evidence="2" key="1">
    <citation type="submission" date="2019-08" db="EMBL/GenBank/DDBJ databases">
        <authorList>
            <person name="Kucharzyk K."/>
            <person name="Murdoch R.W."/>
            <person name="Higgins S."/>
            <person name="Loffler F."/>
        </authorList>
    </citation>
    <scope>NUCLEOTIDE SEQUENCE</scope>
</reference>
<feature type="domain" description="Replication-associated protein ORF2/G2P" evidence="1">
    <location>
        <begin position="70"/>
        <end position="186"/>
    </location>
</feature>
<proteinExistence type="predicted"/>
<name>A0A645EVF2_9ZZZZ</name>
<dbReference type="AlphaFoldDB" id="A0A645EVF2"/>
<protein>
    <recommendedName>
        <fullName evidence="1">Replication-associated protein ORF2/G2P domain-containing protein</fullName>
    </recommendedName>
</protein>
<gene>
    <name evidence="2" type="ORF">SDC9_151724</name>
</gene>
<evidence type="ECO:0000259" key="1">
    <source>
        <dbReference type="Pfam" id="PF23343"/>
    </source>
</evidence>
<comment type="caution">
    <text evidence="2">The sequence shown here is derived from an EMBL/GenBank/DDBJ whole genome shotgun (WGS) entry which is preliminary data.</text>
</comment>
<dbReference type="EMBL" id="VSSQ01050395">
    <property type="protein sequence ID" value="MPN04483.1"/>
    <property type="molecule type" value="Genomic_DNA"/>
</dbReference>
<dbReference type="InterPro" id="IPR056906">
    <property type="entry name" value="ORF2/G2P_dom"/>
</dbReference>
<organism evidence="2">
    <name type="scientific">bioreactor metagenome</name>
    <dbReference type="NCBI Taxonomy" id="1076179"/>
    <lineage>
        <taxon>unclassified sequences</taxon>
        <taxon>metagenomes</taxon>
        <taxon>ecological metagenomes</taxon>
    </lineage>
</organism>
<evidence type="ECO:0000313" key="2">
    <source>
        <dbReference type="EMBL" id="MPN04483.1"/>
    </source>
</evidence>
<sequence>MQTQRKNVVQIKKFGENNYKITICKQLIKGKKDQKQTVKKGQGKHDKKLAHSLSRTKSQVLEKALCNDWNWFGTFTLDPKKYQRDDLDTFIKDLSQFIRDQRKKRQMDIKYLLIPELHKDGKNWHMHGLLSEIPYQDMEPHPLKNLSEKGYISWESYRQKFGFNSLGPIRDNVKTALYITKYISKNLDTTSIALNKKMYYCSRGLKTAEKIKEGQLTKPLDFPMAFEGLYSKSTFVDSIDWFKDYFKEFENL</sequence>
<accession>A0A645EVF2</accession>